<dbReference type="KEGG" id="nsg:H3L94_02115"/>
<evidence type="ECO:0000313" key="1">
    <source>
        <dbReference type="EMBL" id="QMT40875.1"/>
    </source>
</evidence>
<dbReference type="EMBL" id="CP059567">
    <property type="protein sequence ID" value="QMT40875.1"/>
    <property type="molecule type" value="Genomic_DNA"/>
</dbReference>
<accession>A0A7D7NBU9</accession>
<proteinExistence type="predicted"/>
<sequence>MNREYPCIVQKRDGSFLIVLICLSDNRCAVIQNIDIALSLEQAKSCLLGSFYANQLQVPFYDEVQS</sequence>
<dbReference type="Proteomes" id="UP000514752">
    <property type="component" value="Chromosome"/>
</dbReference>
<dbReference type="RefSeq" id="WP_182122471.1">
    <property type="nucleotide sequence ID" value="NZ_CP059567.1"/>
</dbReference>
<name>A0A7D7NBU9_9NEIS</name>
<organism evidence="1 2">
    <name type="scientific">Neisseria shayeganii</name>
    <dbReference type="NCBI Taxonomy" id="607712"/>
    <lineage>
        <taxon>Bacteria</taxon>
        <taxon>Pseudomonadati</taxon>
        <taxon>Pseudomonadota</taxon>
        <taxon>Betaproteobacteria</taxon>
        <taxon>Neisseriales</taxon>
        <taxon>Neisseriaceae</taxon>
        <taxon>Neisseria</taxon>
    </lineage>
</organism>
<gene>
    <name evidence="1" type="ORF">H3L94_02115</name>
</gene>
<protein>
    <submittedName>
        <fullName evidence="1">Uncharacterized protein</fullName>
    </submittedName>
</protein>
<reference evidence="1 2" key="1">
    <citation type="submission" date="2020-07" db="EMBL/GenBank/DDBJ databases">
        <title>Genomic diversity of species in the Neisseriaceae family.</title>
        <authorList>
            <person name="Vincent A.T."/>
            <person name="Bernet E."/>
            <person name="Veyrier F.J."/>
        </authorList>
    </citation>
    <scope>NUCLEOTIDE SEQUENCE [LARGE SCALE GENOMIC DNA]</scope>
    <source>
        <strain evidence="1 2">DSM 22244</strain>
    </source>
</reference>
<dbReference type="AlphaFoldDB" id="A0A7D7NBU9"/>
<evidence type="ECO:0000313" key="2">
    <source>
        <dbReference type="Proteomes" id="UP000514752"/>
    </source>
</evidence>